<dbReference type="AlphaFoldDB" id="A0A645E5H8"/>
<reference evidence="2" key="1">
    <citation type="submission" date="2019-08" db="EMBL/GenBank/DDBJ databases">
        <authorList>
            <person name="Kucharzyk K."/>
            <person name="Murdoch R.W."/>
            <person name="Higgins S."/>
            <person name="Loffler F."/>
        </authorList>
    </citation>
    <scope>NUCLEOTIDE SEQUENCE</scope>
</reference>
<feature type="compositionally biased region" description="Basic and acidic residues" evidence="1">
    <location>
        <begin position="64"/>
        <end position="77"/>
    </location>
</feature>
<feature type="compositionally biased region" description="Basic and acidic residues" evidence="1">
    <location>
        <begin position="7"/>
        <end position="22"/>
    </location>
</feature>
<protein>
    <submittedName>
        <fullName evidence="2">Uncharacterized protein</fullName>
    </submittedName>
</protein>
<comment type="caution">
    <text evidence="2">The sequence shown here is derived from an EMBL/GenBank/DDBJ whole genome shotgun (WGS) entry which is preliminary data.</text>
</comment>
<proteinExistence type="predicted"/>
<sequence length="96" mass="10412">MRAGLKHFAEIHSEAHQHDRHGQQMGRQSGGVAGEGIAPGDGEDDAAHDCQTWSVMPDSGRTIRQRDEGGGHGEKNDFLQNLHKSGPLGNFCLTIR</sequence>
<dbReference type="EMBL" id="VSSQ01042997">
    <property type="protein sequence ID" value="MPM96638.1"/>
    <property type="molecule type" value="Genomic_DNA"/>
</dbReference>
<name>A0A645E5H8_9ZZZZ</name>
<feature type="compositionally biased region" description="Gly residues" evidence="1">
    <location>
        <begin position="28"/>
        <end position="39"/>
    </location>
</feature>
<evidence type="ECO:0000256" key="1">
    <source>
        <dbReference type="SAM" id="MobiDB-lite"/>
    </source>
</evidence>
<gene>
    <name evidence="2" type="ORF">SDC9_143803</name>
</gene>
<feature type="region of interest" description="Disordered" evidence="1">
    <location>
        <begin position="1"/>
        <end position="96"/>
    </location>
</feature>
<organism evidence="2">
    <name type="scientific">bioreactor metagenome</name>
    <dbReference type="NCBI Taxonomy" id="1076179"/>
    <lineage>
        <taxon>unclassified sequences</taxon>
        <taxon>metagenomes</taxon>
        <taxon>ecological metagenomes</taxon>
    </lineage>
</organism>
<evidence type="ECO:0000313" key="2">
    <source>
        <dbReference type="EMBL" id="MPM96638.1"/>
    </source>
</evidence>
<accession>A0A645E5H8</accession>